<dbReference type="CDD" id="cd19673">
    <property type="entry name" value="UBR-box_UBR3"/>
    <property type="match status" value="1"/>
</dbReference>
<dbReference type="GO" id="GO:0000151">
    <property type="term" value="C:ubiquitin ligase complex"/>
    <property type="evidence" value="ECO:0007669"/>
    <property type="project" value="TreeGrafter"/>
</dbReference>
<comment type="similarity">
    <text evidence="8 10">Belongs to the E3 ubiquitin-protein ligase UBR1-like family.</text>
</comment>
<evidence type="ECO:0000256" key="4">
    <source>
        <dbReference type="ARBA" id="ARBA00022723"/>
    </source>
</evidence>
<proteinExistence type="inferred from homology"/>
<reference evidence="12 13" key="2">
    <citation type="journal article" date="2019" name="G3 (Bethesda)">
        <title>Hybrid Assembly of the Genome of the Entomopathogenic Nematode Steinernema carpocapsae Identifies the X-Chromosome.</title>
        <authorList>
            <person name="Serra L."/>
            <person name="Macchietto M."/>
            <person name="Macias-Munoz A."/>
            <person name="McGill C.J."/>
            <person name="Rodriguez I.M."/>
            <person name="Rodriguez B."/>
            <person name="Murad R."/>
            <person name="Mortazavi A."/>
        </authorList>
    </citation>
    <scope>NUCLEOTIDE SEQUENCE [LARGE SCALE GENOMIC DNA]</scope>
    <source>
        <strain evidence="12 13">ALL</strain>
    </source>
</reference>
<evidence type="ECO:0000256" key="5">
    <source>
        <dbReference type="ARBA" id="ARBA00022771"/>
    </source>
</evidence>
<dbReference type="GO" id="GO:0071596">
    <property type="term" value="P:ubiquitin-dependent protein catabolic process via the N-end rule pathway"/>
    <property type="evidence" value="ECO:0007669"/>
    <property type="project" value="UniProtKB-UniRule"/>
</dbReference>
<comment type="caution">
    <text evidence="12">The sequence shown here is derived from an EMBL/GenBank/DDBJ whole genome shotgun (WGS) entry which is preliminary data.</text>
</comment>
<dbReference type="Pfam" id="PF02207">
    <property type="entry name" value="zf-UBR"/>
    <property type="match status" value="1"/>
</dbReference>
<feature type="domain" description="UBR-type" evidence="11">
    <location>
        <begin position="93"/>
        <end position="164"/>
    </location>
</feature>
<evidence type="ECO:0000256" key="10">
    <source>
        <dbReference type="RuleBase" id="RU366018"/>
    </source>
</evidence>
<evidence type="ECO:0000256" key="9">
    <source>
        <dbReference type="PROSITE-ProRule" id="PRU00508"/>
    </source>
</evidence>
<evidence type="ECO:0000256" key="6">
    <source>
        <dbReference type="ARBA" id="ARBA00022786"/>
    </source>
</evidence>
<reference evidence="12 13" key="1">
    <citation type="journal article" date="2015" name="Genome Biol.">
        <title>Comparative genomics of Steinernema reveals deeply conserved gene regulatory networks.</title>
        <authorList>
            <person name="Dillman A.R."/>
            <person name="Macchietto M."/>
            <person name="Porter C.F."/>
            <person name="Rogers A."/>
            <person name="Williams B."/>
            <person name="Antoshechkin I."/>
            <person name="Lee M.M."/>
            <person name="Goodwin Z."/>
            <person name="Lu X."/>
            <person name="Lewis E.E."/>
            <person name="Goodrich-Blair H."/>
            <person name="Stock S.P."/>
            <person name="Adams B.J."/>
            <person name="Sternberg P.W."/>
            <person name="Mortazavi A."/>
        </authorList>
    </citation>
    <scope>NUCLEOTIDE SEQUENCE [LARGE SCALE GENOMIC DNA]</scope>
    <source>
        <strain evidence="12 13">ALL</strain>
    </source>
</reference>
<dbReference type="PANTHER" id="PTHR21497">
    <property type="entry name" value="UBIQUITIN LIGASE E3 ALPHA-RELATED"/>
    <property type="match status" value="1"/>
</dbReference>
<dbReference type="UniPathway" id="UPA00143"/>
<evidence type="ECO:0000313" key="13">
    <source>
        <dbReference type="Proteomes" id="UP000298663"/>
    </source>
</evidence>
<dbReference type="InterPro" id="IPR003126">
    <property type="entry name" value="Znf_UBR"/>
</dbReference>
<dbReference type="PANTHER" id="PTHR21497:SF39">
    <property type="entry name" value="E3 UBIQUITIN-PROTEIN LIGASE UBR3"/>
    <property type="match status" value="1"/>
</dbReference>
<keyword evidence="6 10" id="KW-0833">Ubl conjugation pathway</keyword>
<protein>
    <recommendedName>
        <fullName evidence="10">E3 ubiquitin-protein ligase</fullName>
        <ecNumber evidence="10">2.3.2.27</ecNumber>
    </recommendedName>
</protein>
<dbReference type="AlphaFoldDB" id="A0A4U8UQ52"/>
<organism evidence="12 13">
    <name type="scientific">Steinernema carpocapsae</name>
    <name type="common">Entomopathogenic nematode</name>
    <dbReference type="NCBI Taxonomy" id="34508"/>
    <lineage>
        <taxon>Eukaryota</taxon>
        <taxon>Metazoa</taxon>
        <taxon>Ecdysozoa</taxon>
        <taxon>Nematoda</taxon>
        <taxon>Chromadorea</taxon>
        <taxon>Rhabditida</taxon>
        <taxon>Tylenchina</taxon>
        <taxon>Panagrolaimomorpha</taxon>
        <taxon>Strongyloidoidea</taxon>
        <taxon>Steinernematidae</taxon>
        <taxon>Steinernema</taxon>
    </lineage>
</organism>
<dbReference type="STRING" id="34508.A0A4U8UQ52"/>
<dbReference type="FunFam" id="2.10.110.30:FF:000002">
    <property type="entry name" value="Putative e3 ubiquitin-protein ligase ubr3"/>
    <property type="match status" value="1"/>
</dbReference>
<comment type="pathway">
    <text evidence="2 10">Protein modification; protein ubiquitination.</text>
</comment>
<evidence type="ECO:0000256" key="1">
    <source>
        <dbReference type="ARBA" id="ARBA00000900"/>
    </source>
</evidence>
<evidence type="ECO:0000259" key="11">
    <source>
        <dbReference type="PROSITE" id="PS51157"/>
    </source>
</evidence>
<dbReference type="GO" id="GO:0008270">
    <property type="term" value="F:zinc ion binding"/>
    <property type="evidence" value="ECO:0007669"/>
    <property type="project" value="UniProtKB-UniRule"/>
</dbReference>
<keyword evidence="5 10" id="KW-0863">Zinc-finger</keyword>
<feature type="zinc finger region" description="UBR-type" evidence="9">
    <location>
        <begin position="93"/>
        <end position="164"/>
    </location>
</feature>
<sequence>MLFRVDFNEECARWKVVADRLKNYYVPLWGAGFDSSIDEELKRDARELDAVLDECINADLENIDHSEKVWLLLNQGLDSREFDEKLRMYDFSNKCGAVWNTHSVAYRCMTCAKNPCMSLCENCYEEGGHRHHDSTRFFSLAGGACDCGSEDTLEKSGFCRRHGADAVAQAIEPPKDFLSLTEFVVVKLFIKLFLHYRTMIPDIENRYKEDKARMNRELIIRSLSEPCGVTDLLLEMINKGAAPRRSMVRILLDAELYARCHTPDGSSKNGACFHEGSTEDLRLAFETLPTLESVRTCVFRQECELFPSDDFREPSQCLQFDFRTMATFVLAGPPRLPAAANRPNTGAHVGYRDIFGHSIIRYYEQSIQHLANLYTLNLCDEANDLIARMIHVSVQICSMLERGGIEKAATRSERYSRNPQRRHPLLRAPHHFQVASSGWPSLSDRFV</sequence>
<accession>A0A4U8UQ52</accession>
<dbReference type="EMBL" id="AZBU02000001">
    <property type="protein sequence ID" value="TMS35320.1"/>
    <property type="molecule type" value="Genomic_DNA"/>
</dbReference>
<evidence type="ECO:0000256" key="2">
    <source>
        <dbReference type="ARBA" id="ARBA00004906"/>
    </source>
</evidence>
<dbReference type="Gene3D" id="2.10.110.30">
    <property type="match status" value="1"/>
</dbReference>
<dbReference type="GO" id="GO:0005737">
    <property type="term" value="C:cytoplasm"/>
    <property type="evidence" value="ECO:0007669"/>
    <property type="project" value="TreeGrafter"/>
</dbReference>
<evidence type="ECO:0000313" key="12">
    <source>
        <dbReference type="EMBL" id="TMS35320.1"/>
    </source>
</evidence>
<keyword evidence="4 10" id="KW-0479">Metal-binding</keyword>
<dbReference type="InterPro" id="IPR039164">
    <property type="entry name" value="UBR1-like"/>
</dbReference>
<comment type="catalytic activity">
    <reaction evidence="1 10">
        <text>S-ubiquitinyl-[E2 ubiquitin-conjugating enzyme]-L-cysteine + [acceptor protein]-L-lysine = [E2 ubiquitin-conjugating enzyme]-L-cysteine + N(6)-ubiquitinyl-[acceptor protein]-L-lysine.</text>
        <dbReference type="EC" id="2.3.2.27"/>
    </reaction>
</comment>
<dbReference type="GO" id="GO:0061630">
    <property type="term" value="F:ubiquitin protein ligase activity"/>
    <property type="evidence" value="ECO:0007669"/>
    <property type="project" value="UniProtKB-UniRule"/>
</dbReference>
<dbReference type="SMART" id="SM00396">
    <property type="entry name" value="ZnF_UBR1"/>
    <property type="match status" value="1"/>
</dbReference>
<dbReference type="Proteomes" id="UP000298663">
    <property type="component" value="Unassembled WGS sequence"/>
</dbReference>
<evidence type="ECO:0000256" key="3">
    <source>
        <dbReference type="ARBA" id="ARBA00022679"/>
    </source>
</evidence>
<keyword evidence="13" id="KW-1185">Reference proteome</keyword>
<keyword evidence="7 10" id="KW-0862">Zinc</keyword>
<dbReference type="OrthoDB" id="26387at2759"/>
<evidence type="ECO:0000256" key="7">
    <source>
        <dbReference type="ARBA" id="ARBA00022833"/>
    </source>
</evidence>
<keyword evidence="3 10" id="KW-0808">Transferase</keyword>
<name>A0A4U8UQ52_STECR</name>
<dbReference type="PROSITE" id="PS51157">
    <property type="entry name" value="ZF_UBR"/>
    <property type="match status" value="1"/>
</dbReference>
<gene>
    <name evidence="12" type="ORF">L596_002750</name>
</gene>
<dbReference type="EC" id="2.3.2.27" evidence="10"/>
<evidence type="ECO:0000256" key="8">
    <source>
        <dbReference type="ARBA" id="ARBA00046341"/>
    </source>
</evidence>
<comment type="function">
    <text evidence="10">Ubiquitin ligase protein which is a component of the N-end rule pathway. Recognizes and binds to proteins bearing specific N-terminal residues that are destabilizing according to the N-end rule, leading to their ubiquitination and subsequent degradation.</text>
</comment>
<dbReference type="GO" id="GO:0016567">
    <property type="term" value="P:protein ubiquitination"/>
    <property type="evidence" value="ECO:0007669"/>
    <property type="project" value="UniProtKB-UniRule"/>
</dbReference>